<dbReference type="Proteomes" id="UP000024329">
    <property type="component" value="Unassembled WGS sequence"/>
</dbReference>
<dbReference type="InterPro" id="IPR037066">
    <property type="entry name" value="Plug_dom_sf"/>
</dbReference>
<keyword evidence="6 12" id="KW-0812">Transmembrane</keyword>
<dbReference type="CDD" id="cd01347">
    <property type="entry name" value="ligand_gated_channel"/>
    <property type="match status" value="1"/>
</dbReference>
<feature type="domain" description="Secretin/TonB short N-terminal" evidence="15">
    <location>
        <begin position="68"/>
        <end position="118"/>
    </location>
</feature>
<feature type="chain" id="PRO_5001556608" evidence="14">
    <location>
        <begin position="33"/>
        <end position="826"/>
    </location>
</feature>
<organism evidence="16 17">
    <name type="scientific">Novosphingobium resinovorum</name>
    <dbReference type="NCBI Taxonomy" id="158500"/>
    <lineage>
        <taxon>Bacteria</taxon>
        <taxon>Pseudomonadati</taxon>
        <taxon>Pseudomonadota</taxon>
        <taxon>Alphaproteobacteria</taxon>
        <taxon>Sphingomonadales</taxon>
        <taxon>Sphingomonadaceae</taxon>
        <taxon>Novosphingobium</taxon>
    </lineage>
</organism>
<keyword evidence="5" id="KW-0406">Ion transport</keyword>
<dbReference type="InterPro" id="IPR000531">
    <property type="entry name" value="Beta-barrel_TonB"/>
</dbReference>
<keyword evidence="11 12" id="KW-0998">Cell outer membrane</keyword>
<sequence>MTINSRGGLRPRRDGLRLALLAAAWTSMIALAAPVQAQDASQSAGTRFDIPAQPLASAINMFGRQSGLQVTADATLVNGVRSQAIQSEMPALTALSHMLYGTGITWRMAGNAVVLIAAPRGADGAVQLGSVRVEAASMDGAGTYAGSPDLPPAYAGGQVATGGQLALLGNVSVMDTPFNVTNYTSQLIENQNSRSLLDVLDNDPSIRASGARDGETTTVIMRGFELTGREVLVNGMFGASDTRGTMIEAVERVEVHKGPSAMLNGVSPWGSSYGGSINYVLKRAGDAPLNRVTATYASESQFGANLDVSRRFGVNKGFGVRVNAVYRDGATDVDYTNNRSAMLAAGLDYRSDDLRVTIDLGHQDRLLKGGWSSTRIGSRVAVPKAPDARTNSKQKWEFWDGQNDYAIGRIEYDFAPGWTAAAAYSRNQSDELYIQVIDSITNVDGTKSGFPYWIPARSRNESYEGSIKGKFDTGPVSHSLSVIASANNAKRGQLNYYIANCTTGCAASNIYTPIYYPAPDTSALSKDAGRLTSQYDYEGQAVADIMSMADDRVVLMVGARRQKVGQKTFSTAGDLTRRYNRNRVSPSVGLVVKPVENLSVYASYIESLNPGGIASSYYANAGDIFMPFVTDQYEAGVKYDLGTFTVTADVFQIAVPSAVEVASTTGGSPTLEYDGLQRNRGIELNLFGQPFDHLRLLGGVMYLDAEMTKTEGGLNDGRRARGSPEFNANLGAEWDVAMVPGLTVTGRVVYTSREYIDLTTTNARSIPAWTRVDAGIRYAFEAAGRPMQVRLTADNLFDRNYWAAASRGVLTMGAPRSIRASLAIDF</sequence>
<evidence type="ECO:0000256" key="9">
    <source>
        <dbReference type="ARBA" id="ARBA00023136"/>
    </source>
</evidence>
<dbReference type="InterPro" id="IPR011662">
    <property type="entry name" value="Secretin/TonB_short_N"/>
</dbReference>
<comment type="caution">
    <text evidence="16">The sequence shown here is derived from an EMBL/GenBank/DDBJ whole genome shotgun (WGS) entry which is preliminary data.</text>
</comment>
<keyword evidence="8 13" id="KW-0798">TonB box</keyword>
<keyword evidence="5" id="KW-0410">Iron transport</keyword>
<evidence type="ECO:0000256" key="4">
    <source>
        <dbReference type="ARBA" id="ARBA00022452"/>
    </source>
</evidence>
<dbReference type="NCBIfam" id="TIGR01783">
    <property type="entry name" value="TonB-siderophor"/>
    <property type="match status" value="1"/>
</dbReference>
<dbReference type="Gene3D" id="3.55.50.30">
    <property type="match status" value="1"/>
</dbReference>
<comment type="subcellular location">
    <subcellularLocation>
        <location evidence="1 12">Cell outer membrane</location>
        <topology evidence="1 12">Multi-pass membrane protein</topology>
    </subcellularLocation>
</comment>
<dbReference type="PATRIC" id="fig|158500.4.peg.5316"/>
<evidence type="ECO:0000256" key="2">
    <source>
        <dbReference type="ARBA" id="ARBA00009810"/>
    </source>
</evidence>
<evidence type="ECO:0000256" key="1">
    <source>
        <dbReference type="ARBA" id="ARBA00004571"/>
    </source>
</evidence>
<evidence type="ECO:0000256" key="11">
    <source>
        <dbReference type="ARBA" id="ARBA00023237"/>
    </source>
</evidence>
<dbReference type="Pfam" id="PF07715">
    <property type="entry name" value="Plug"/>
    <property type="match status" value="1"/>
</dbReference>
<dbReference type="eggNOG" id="COG4774">
    <property type="taxonomic scope" value="Bacteria"/>
</dbReference>
<keyword evidence="9 12" id="KW-0472">Membrane</keyword>
<dbReference type="InterPro" id="IPR012910">
    <property type="entry name" value="Plug_dom"/>
</dbReference>
<evidence type="ECO:0000256" key="13">
    <source>
        <dbReference type="RuleBase" id="RU003357"/>
    </source>
</evidence>
<dbReference type="EMBL" id="JFYZ01000060">
    <property type="protein sequence ID" value="EZP71245.1"/>
    <property type="molecule type" value="Genomic_DNA"/>
</dbReference>
<accession>A0A031JEU8</accession>
<evidence type="ECO:0000256" key="8">
    <source>
        <dbReference type="ARBA" id="ARBA00023077"/>
    </source>
</evidence>
<dbReference type="GO" id="GO:0015344">
    <property type="term" value="F:siderophore uptake transmembrane transporter activity"/>
    <property type="evidence" value="ECO:0007669"/>
    <property type="project" value="TreeGrafter"/>
</dbReference>
<feature type="signal peptide" evidence="14">
    <location>
        <begin position="1"/>
        <end position="32"/>
    </location>
</feature>
<keyword evidence="3 12" id="KW-0813">Transport</keyword>
<evidence type="ECO:0000256" key="6">
    <source>
        <dbReference type="ARBA" id="ARBA00022692"/>
    </source>
</evidence>
<dbReference type="SMART" id="SM00965">
    <property type="entry name" value="STN"/>
    <property type="match status" value="1"/>
</dbReference>
<keyword evidence="14" id="KW-0732">Signal</keyword>
<dbReference type="InterPro" id="IPR036942">
    <property type="entry name" value="Beta-barrel_TonB_sf"/>
</dbReference>
<dbReference type="PANTHER" id="PTHR32552">
    <property type="entry name" value="FERRICHROME IRON RECEPTOR-RELATED"/>
    <property type="match status" value="1"/>
</dbReference>
<protein>
    <submittedName>
        <fullName evidence="16">Ferric anguibactin receptor 2</fullName>
    </submittedName>
</protein>
<evidence type="ECO:0000256" key="14">
    <source>
        <dbReference type="SAM" id="SignalP"/>
    </source>
</evidence>
<evidence type="ECO:0000256" key="12">
    <source>
        <dbReference type="PROSITE-ProRule" id="PRU01360"/>
    </source>
</evidence>
<dbReference type="GO" id="GO:0009279">
    <property type="term" value="C:cell outer membrane"/>
    <property type="evidence" value="ECO:0007669"/>
    <property type="project" value="UniProtKB-SubCell"/>
</dbReference>
<dbReference type="Gene3D" id="2.170.130.10">
    <property type="entry name" value="TonB-dependent receptor, plug domain"/>
    <property type="match status" value="1"/>
</dbReference>
<evidence type="ECO:0000256" key="10">
    <source>
        <dbReference type="ARBA" id="ARBA00023170"/>
    </source>
</evidence>
<name>A0A031JEU8_9SPHN</name>
<dbReference type="Pfam" id="PF00593">
    <property type="entry name" value="TonB_dep_Rec_b-barrel"/>
    <property type="match status" value="1"/>
</dbReference>
<dbReference type="RefSeq" id="WP_051587206.1">
    <property type="nucleotide sequence ID" value="NZ_JFYZ01000060.1"/>
</dbReference>
<evidence type="ECO:0000256" key="3">
    <source>
        <dbReference type="ARBA" id="ARBA00022448"/>
    </source>
</evidence>
<dbReference type="PANTHER" id="PTHR32552:SF82">
    <property type="entry name" value="FCUA PROTEIN"/>
    <property type="match status" value="1"/>
</dbReference>
<dbReference type="PROSITE" id="PS52016">
    <property type="entry name" value="TONB_DEPENDENT_REC_3"/>
    <property type="match status" value="1"/>
</dbReference>
<proteinExistence type="inferred from homology"/>
<evidence type="ECO:0000313" key="16">
    <source>
        <dbReference type="EMBL" id="EZP71245.1"/>
    </source>
</evidence>
<evidence type="ECO:0000256" key="5">
    <source>
        <dbReference type="ARBA" id="ARBA00022496"/>
    </source>
</evidence>
<keyword evidence="7" id="KW-0408">Iron</keyword>
<dbReference type="Gene3D" id="2.40.170.20">
    <property type="entry name" value="TonB-dependent receptor, beta-barrel domain"/>
    <property type="match status" value="1"/>
</dbReference>
<dbReference type="GO" id="GO:0015891">
    <property type="term" value="P:siderophore transport"/>
    <property type="evidence" value="ECO:0007669"/>
    <property type="project" value="InterPro"/>
</dbReference>
<keyword evidence="4 12" id="KW-1134">Transmembrane beta strand</keyword>
<reference evidence="16 17" key="1">
    <citation type="submission" date="2014-03" db="EMBL/GenBank/DDBJ databases">
        <title>Whole genome sequence of Novosphingobium resinovorum KF1.</title>
        <authorList>
            <person name="Gan H.M."/>
            <person name="Gan H.Y."/>
            <person name="Chew T.H."/>
            <person name="Savka M.A."/>
        </authorList>
    </citation>
    <scope>NUCLEOTIDE SEQUENCE [LARGE SCALE GENOMIC DNA]</scope>
    <source>
        <strain evidence="16 17">KF1</strain>
    </source>
</reference>
<dbReference type="AlphaFoldDB" id="A0A031JEU8"/>
<dbReference type="SUPFAM" id="SSF56935">
    <property type="entry name" value="Porins"/>
    <property type="match status" value="1"/>
</dbReference>
<dbReference type="InterPro" id="IPR039426">
    <property type="entry name" value="TonB-dep_rcpt-like"/>
</dbReference>
<keyword evidence="10 16" id="KW-0675">Receptor</keyword>
<evidence type="ECO:0000313" key="17">
    <source>
        <dbReference type="Proteomes" id="UP000024329"/>
    </source>
</evidence>
<gene>
    <name evidence="16" type="ORF">BV97_05238</name>
</gene>
<dbReference type="InterPro" id="IPR010105">
    <property type="entry name" value="TonB_sidphr_rcpt"/>
</dbReference>
<evidence type="ECO:0000259" key="15">
    <source>
        <dbReference type="SMART" id="SM00965"/>
    </source>
</evidence>
<dbReference type="GO" id="GO:0038023">
    <property type="term" value="F:signaling receptor activity"/>
    <property type="evidence" value="ECO:0007669"/>
    <property type="project" value="InterPro"/>
</dbReference>
<comment type="similarity">
    <text evidence="2 12 13">Belongs to the TonB-dependent receptor family.</text>
</comment>
<evidence type="ECO:0000256" key="7">
    <source>
        <dbReference type="ARBA" id="ARBA00023004"/>
    </source>
</evidence>